<dbReference type="InterPro" id="IPR006703">
    <property type="entry name" value="G_AIG1"/>
</dbReference>
<dbReference type="Pfam" id="PF04548">
    <property type="entry name" value="AIG1"/>
    <property type="match status" value="2"/>
</dbReference>
<protein>
    <recommendedName>
        <fullName evidence="6">AIG1-type G domain-containing protein</fullName>
    </recommendedName>
</protein>
<feature type="region of interest" description="Disordered" evidence="4">
    <location>
        <begin position="927"/>
        <end position="954"/>
    </location>
</feature>
<reference evidence="7 8" key="2">
    <citation type="submission" date="2017-04" db="EMBL/GenBank/DDBJ databases">
        <title>CpG methylation of centromeres and impact of large insertions on vertebrate speciation.</title>
        <authorList>
            <person name="Ichikawa K."/>
            <person name="Yoshimura J."/>
            <person name="Morishita S."/>
        </authorList>
    </citation>
    <scope>NUCLEOTIDE SEQUENCE</scope>
    <source>
        <strain evidence="7 8">HNI</strain>
    </source>
</reference>
<sequence length="954" mass="104549">MSGMSEYKRQNFNSSSDLRLFLLGNIGCGKTSSANTILNQPSSRSADDPKSCNLREAFTDGRRVALVEAPRWYWAGVKVDDSVRKETEQAVALMEPGPHAVLLLIPVNQFTEMESRVPSELREMFGQEVLDHTLVLLTCGDYLMGKSVEEYLQKEDPGLRQMIKGCGGNFHVLNNRNPKDREQVHELLEKVDRMVAKNGVFNMKTAETRQLKSQIEDQDEEQEEEEQEEEEEEQEQEEEEEEQEQEEDERYLLELMQDQLLGRSETLALNRILGTGALEVVVEEEEEEDNDDDDEEKEEPIVPLKMRNVEQVINKRDASMGEARVPNGFPSSQEPELQSHSNSFDDPQLNSTLSSLKADGGLLSKISEIVTSSRTPASIESRSSSVDGAAPQPSPVFSNPHSPIFISTPQPLSNLSPSASVCSPSFSSSPMPSASSSPELRLILLGRSGAGKSSVGNSILGKNVFRSESDSFTAVTQKCEKRKAMVEGQKVAVVDTSDWFNSEQTPEEVRAQISSCVALSTPGPHAFLLCVPLDQPAKTELQALAAMEKVFGPDAVTKHTIVLFTYADRLRDSGMIGNGGVEAYIANQRGDLLKLVEKCRDRFQIMERGQREKKSVADLFTLVAVTMKEAGGQYFCSPAFLEAENKVKQKQLDLIRERKEKELDQKTVKKDQLLSPKSRSLFETEDELEEMRDEAEMSVSLTSMDCISLLTIADLSPSFLNSLKEKMETSMKMLPKLTSNSSVQLEETRKQQSSPVWAIQQMAADGSLWGKVGSTAGHVSRAVGDKVPRVVANGSSWLGFRARAVAGSPMWEKLGAGTKTGAKLVADGSFRVGAGIGAGAMQVAQSPMWGKMGSGAKAGVTMMAESSLWERMGNVARQVPKIVFAAGLLGLVLGVFFGGLFWGIVGAAAGSAASEMTRQKFISRNCSEETSEAARNMDKSTSNSADGGKSLKYE</sequence>
<dbReference type="PANTHER" id="PTHR10903">
    <property type="entry name" value="GTPASE, IMAP FAMILY MEMBER-RELATED"/>
    <property type="match status" value="1"/>
</dbReference>
<feature type="region of interest" description="Disordered" evidence="4">
    <location>
        <begin position="373"/>
        <end position="393"/>
    </location>
</feature>
<dbReference type="FunFam" id="3.40.50.300:FF:002274">
    <property type="entry name" value="Si:dkeyp-69e1.8"/>
    <property type="match status" value="1"/>
</dbReference>
<reference key="1">
    <citation type="journal article" date="2007" name="Nature">
        <title>The medaka draft genome and insights into vertebrate genome evolution.</title>
        <authorList>
            <person name="Kasahara M."/>
            <person name="Naruse K."/>
            <person name="Sasaki S."/>
            <person name="Nakatani Y."/>
            <person name="Qu W."/>
            <person name="Ahsan B."/>
            <person name="Yamada T."/>
            <person name="Nagayasu Y."/>
            <person name="Doi K."/>
            <person name="Kasai Y."/>
            <person name="Jindo T."/>
            <person name="Kobayashi D."/>
            <person name="Shimada A."/>
            <person name="Toyoda A."/>
            <person name="Kuroki Y."/>
            <person name="Fujiyama A."/>
            <person name="Sasaki T."/>
            <person name="Shimizu A."/>
            <person name="Asakawa S."/>
            <person name="Shimizu N."/>
            <person name="Hashimoto S."/>
            <person name="Yang J."/>
            <person name="Lee Y."/>
            <person name="Matsushima K."/>
            <person name="Sugano S."/>
            <person name="Sakaizumi M."/>
            <person name="Narita T."/>
            <person name="Ohishi K."/>
            <person name="Haga S."/>
            <person name="Ohta F."/>
            <person name="Nomoto H."/>
            <person name="Nogata K."/>
            <person name="Morishita T."/>
            <person name="Endo T."/>
            <person name="Shin-I T."/>
            <person name="Takeda H."/>
            <person name="Morishita S."/>
            <person name="Kohara Y."/>
        </authorList>
    </citation>
    <scope>NUCLEOTIDE SEQUENCE [LARGE SCALE GENOMIC DNA]</scope>
    <source>
        <strain>Hd-rR</strain>
    </source>
</reference>
<keyword evidence="5" id="KW-0812">Transmembrane</keyword>
<dbReference type="Gene3D" id="3.40.50.300">
    <property type="entry name" value="P-loop containing nucleotide triphosphate hydrolases"/>
    <property type="match status" value="2"/>
</dbReference>
<dbReference type="Proteomes" id="UP000265180">
    <property type="component" value="Chromosome 1"/>
</dbReference>
<proteinExistence type="inferred from homology"/>
<feature type="compositionally biased region" description="Polar residues" evidence="4">
    <location>
        <begin position="373"/>
        <end position="386"/>
    </location>
</feature>
<feature type="transmembrane region" description="Helical" evidence="5">
    <location>
        <begin position="882"/>
        <end position="910"/>
    </location>
</feature>
<organism evidence="7 8">
    <name type="scientific">Oryzias latipes</name>
    <name type="common">Japanese rice fish</name>
    <name type="synonym">Japanese killifish</name>
    <dbReference type="NCBI Taxonomy" id="8090"/>
    <lineage>
        <taxon>Eukaryota</taxon>
        <taxon>Metazoa</taxon>
        <taxon>Chordata</taxon>
        <taxon>Craniata</taxon>
        <taxon>Vertebrata</taxon>
        <taxon>Euteleostomi</taxon>
        <taxon>Actinopterygii</taxon>
        <taxon>Neopterygii</taxon>
        <taxon>Teleostei</taxon>
        <taxon>Neoteleostei</taxon>
        <taxon>Acanthomorphata</taxon>
        <taxon>Ovalentaria</taxon>
        <taxon>Atherinomorphae</taxon>
        <taxon>Beloniformes</taxon>
        <taxon>Adrianichthyidae</taxon>
        <taxon>Oryziinae</taxon>
        <taxon>Oryzias</taxon>
    </lineage>
</organism>
<evidence type="ECO:0000313" key="8">
    <source>
        <dbReference type="Proteomes" id="UP000265180"/>
    </source>
</evidence>
<evidence type="ECO:0000256" key="2">
    <source>
        <dbReference type="ARBA" id="ARBA00022741"/>
    </source>
</evidence>
<feature type="domain" description="AIG1-type G" evidence="6">
    <location>
        <begin position="15"/>
        <end position="216"/>
    </location>
</feature>
<feature type="compositionally biased region" description="Acidic residues" evidence="4">
    <location>
        <begin position="281"/>
        <end position="298"/>
    </location>
</feature>
<name>A0A3P9M2L7_ORYLA</name>
<feature type="region of interest" description="Disordered" evidence="4">
    <location>
        <begin position="207"/>
        <end position="248"/>
    </location>
</feature>
<dbReference type="InterPro" id="IPR027417">
    <property type="entry name" value="P-loop_NTPase"/>
</dbReference>
<evidence type="ECO:0000259" key="6">
    <source>
        <dbReference type="PROSITE" id="PS51720"/>
    </source>
</evidence>
<evidence type="ECO:0000256" key="1">
    <source>
        <dbReference type="ARBA" id="ARBA00008535"/>
    </source>
</evidence>
<evidence type="ECO:0000256" key="3">
    <source>
        <dbReference type="ARBA" id="ARBA00023134"/>
    </source>
</evidence>
<keyword evidence="5" id="KW-0472">Membrane</keyword>
<dbReference type="GO" id="GO:0005525">
    <property type="term" value="F:GTP binding"/>
    <property type="evidence" value="ECO:0007669"/>
    <property type="project" value="UniProtKB-KW"/>
</dbReference>
<dbReference type="AlphaFoldDB" id="A0A3P9M2L7"/>
<dbReference type="FunFam" id="3.40.50.300:FF:000366">
    <property type="entry name" value="GTPase, IMAP family member 2"/>
    <property type="match status" value="1"/>
</dbReference>
<keyword evidence="5" id="KW-1133">Transmembrane helix</keyword>
<feature type="domain" description="AIG1-type G" evidence="6">
    <location>
        <begin position="437"/>
        <end position="644"/>
    </location>
</feature>
<keyword evidence="2" id="KW-0547">Nucleotide-binding</keyword>
<keyword evidence="3" id="KW-0342">GTP-binding</keyword>
<accession>A0A3P9M2L7</accession>
<reference evidence="7" key="4">
    <citation type="submission" date="2025-09" db="UniProtKB">
        <authorList>
            <consortium name="Ensembl"/>
        </authorList>
    </citation>
    <scope>IDENTIFICATION</scope>
    <source>
        <strain evidence="7">HNI</strain>
    </source>
</reference>
<feature type="compositionally biased region" description="Polar residues" evidence="4">
    <location>
        <begin position="329"/>
        <end position="355"/>
    </location>
</feature>
<feature type="region of interest" description="Disordered" evidence="4">
    <location>
        <begin position="320"/>
        <end position="355"/>
    </location>
</feature>
<evidence type="ECO:0000313" key="7">
    <source>
        <dbReference type="Ensembl" id="ENSORLP00020027120.1"/>
    </source>
</evidence>
<evidence type="ECO:0000256" key="5">
    <source>
        <dbReference type="SAM" id="Phobius"/>
    </source>
</evidence>
<dbReference type="InterPro" id="IPR045058">
    <property type="entry name" value="GIMA/IAN/Toc"/>
</dbReference>
<dbReference type="PANTHER" id="PTHR10903:SF167">
    <property type="entry name" value="GTPASE IMAP FAMILY MEMBER 6-RELATED"/>
    <property type="match status" value="1"/>
</dbReference>
<dbReference type="PROSITE" id="PS51720">
    <property type="entry name" value="G_AIG1"/>
    <property type="match status" value="2"/>
</dbReference>
<reference evidence="7" key="3">
    <citation type="submission" date="2025-08" db="UniProtKB">
        <authorList>
            <consortium name="Ensembl"/>
        </authorList>
    </citation>
    <scope>IDENTIFICATION</scope>
    <source>
        <strain evidence="7">HNI</strain>
    </source>
</reference>
<evidence type="ECO:0000256" key="4">
    <source>
        <dbReference type="SAM" id="MobiDB-lite"/>
    </source>
</evidence>
<dbReference type="SUPFAM" id="SSF52540">
    <property type="entry name" value="P-loop containing nucleoside triphosphate hydrolases"/>
    <property type="match status" value="2"/>
</dbReference>
<feature type="region of interest" description="Disordered" evidence="4">
    <location>
        <begin position="281"/>
        <end position="306"/>
    </location>
</feature>
<comment type="similarity">
    <text evidence="1">Belongs to the TRAFAC class TrmE-Era-EngA-EngB-Septin-like GTPase superfamily. AIG1/Toc34/Toc159-like paraseptin GTPase family. IAN subfamily.</text>
</comment>
<feature type="compositionally biased region" description="Acidic residues" evidence="4">
    <location>
        <begin position="216"/>
        <end position="248"/>
    </location>
</feature>
<dbReference type="Ensembl" id="ENSORLT00020000185.1">
    <property type="protein sequence ID" value="ENSORLP00020027120.1"/>
    <property type="gene ID" value="ENSORLG00020009935.1"/>
</dbReference>